<comment type="caution">
    <text evidence="1">The sequence shown here is derived from an EMBL/GenBank/DDBJ whole genome shotgun (WGS) entry which is preliminary data.</text>
</comment>
<organism evidence="1">
    <name type="scientific">bioreactor metagenome</name>
    <dbReference type="NCBI Taxonomy" id="1076179"/>
    <lineage>
        <taxon>unclassified sequences</taxon>
        <taxon>metagenomes</taxon>
        <taxon>ecological metagenomes</taxon>
    </lineage>
</organism>
<dbReference type="AlphaFoldDB" id="A0A644XWV1"/>
<dbReference type="EMBL" id="VSSQ01003346">
    <property type="protein sequence ID" value="MPM20268.1"/>
    <property type="molecule type" value="Genomic_DNA"/>
</dbReference>
<accession>A0A644XWV1</accession>
<proteinExistence type="predicted"/>
<reference evidence="1" key="1">
    <citation type="submission" date="2019-08" db="EMBL/GenBank/DDBJ databases">
        <authorList>
            <person name="Kucharzyk K."/>
            <person name="Murdoch R.W."/>
            <person name="Higgins S."/>
            <person name="Loffler F."/>
        </authorList>
    </citation>
    <scope>NUCLEOTIDE SEQUENCE</scope>
</reference>
<name>A0A644XWV1_9ZZZZ</name>
<evidence type="ECO:0000313" key="1">
    <source>
        <dbReference type="EMBL" id="MPM20268.1"/>
    </source>
</evidence>
<gene>
    <name evidence="1" type="ORF">SDC9_66697</name>
</gene>
<protein>
    <submittedName>
        <fullName evidence="1">Uncharacterized protein</fullName>
    </submittedName>
</protein>
<sequence length="225" mass="25162">MQLTHATDYQLAGFFVVAIRERWVFLGKDAKGGTQLVPVTECIRFDGHRDDGDGEVHLFQKDLGSFTADGIPGSSFLEADDHPDIACFELTQLFRSVCMHTKDAIDPFTFLLGDVHQRSALSDGAVVHPDEVHRSGFTVDLDLENEGQRRLILGIGDFNRFFSLKVDSIDGRDFGRRGQVVHNSIQQCLHSDVFERGTDENWQGLPLNGRLLDGFLDKVDANRLS</sequence>